<dbReference type="PANTHER" id="PTHR33067">
    <property type="entry name" value="RNA-DIRECTED DNA POLYMERASE-RELATED"/>
    <property type="match status" value="1"/>
</dbReference>
<evidence type="ECO:0000313" key="2">
    <source>
        <dbReference type="EMBL" id="GEX56467.1"/>
    </source>
</evidence>
<proteinExistence type="predicted"/>
<dbReference type="AlphaFoldDB" id="A0A699H5F1"/>
<organism evidence="2">
    <name type="scientific">Tanacetum cinerariifolium</name>
    <name type="common">Dalmatian daisy</name>
    <name type="synonym">Chrysanthemum cinerariifolium</name>
    <dbReference type="NCBI Taxonomy" id="118510"/>
    <lineage>
        <taxon>Eukaryota</taxon>
        <taxon>Viridiplantae</taxon>
        <taxon>Streptophyta</taxon>
        <taxon>Embryophyta</taxon>
        <taxon>Tracheophyta</taxon>
        <taxon>Spermatophyta</taxon>
        <taxon>Magnoliopsida</taxon>
        <taxon>eudicotyledons</taxon>
        <taxon>Gunneridae</taxon>
        <taxon>Pentapetalae</taxon>
        <taxon>asterids</taxon>
        <taxon>campanulids</taxon>
        <taxon>Asterales</taxon>
        <taxon>Asteraceae</taxon>
        <taxon>Asteroideae</taxon>
        <taxon>Anthemideae</taxon>
        <taxon>Anthemidinae</taxon>
        <taxon>Tanacetum</taxon>
    </lineage>
</organism>
<accession>A0A699H5F1</accession>
<gene>
    <name evidence="2" type="ORF">Tci_328442</name>
</gene>
<dbReference type="PANTHER" id="PTHR33067:SF9">
    <property type="entry name" value="RNA-DIRECTED DNA POLYMERASE"/>
    <property type="match status" value="1"/>
</dbReference>
<evidence type="ECO:0000256" key="1">
    <source>
        <dbReference type="SAM" id="MobiDB-lite"/>
    </source>
</evidence>
<evidence type="ECO:0008006" key="3">
    <source>
        <dbReference type="Google" id="ProtNLM"/>
    </source>
</evidence>
<sequence length="709" mass="80201">MVDTRTMLELLQAPTEGYRDAIVILAILAEDFELKVGLLQLVTSSQFHGFERDDPHAHIRWFNKITSMLKYKNVPSDAIKLMLFPFSLEGTAQTWLEKEPPRSIHTWEDLKFDETFSEAWDNFKDLLRKCPHHDFLKLHQIDTFYNALTQFDQDLLNAATGVVSKANSTTSSSSPSLDITALIDIVKELMLMNKANQQAFVKAIEETCGGPHSYYECLATDINTFNAFADTGTYNQGGNGYLRTTTIIGNQNQENNNYQAQNYQASNYQAQVGPSNGFSNYMKTNDVNLRAMQSQISNMKTKLKNEFKTTMLYQNNELKNLMSNEIKNMMSSFIQMQSPSGSGSLPSNTIANPRCDVKAITTRSGVAYDGPTIPPTPSPLPKEVERETKVTKDKPNTKPLIPYPSRLNDQKLREKTNSQMLKFLQIFQRLHFDLSFADALLHIPNGPLKKLPKKLGDPGRFLIPCDFQGFVSFMALADLAGIAEDVFVQVGKFTFLAEFIIIDYDVDPRVPPILVRPFLRTARALVDVHGEELILRNGDEKLIFHADSTSKHPHKHGNESINMINFIEITCEDHFLKTSDSLLDEFTDELALLDPFPSGNKDDNFDFEADLREIEYLLNQDPSTDSNIKTIGLILEKFTDKPAIDYSPLPGDDDDDLFDLKSHLGLLLCLHLPSEMRTRIAPDYEDSRARSFVHCLLELQSLTCLYIGI</sequence>
<feature type="compositionally biased region" description="Basic and acidic residues" evidence="1">
    <location>
        <begin position="382"/>
        <end position="396"/>
    </location>
</feature>
<protein>
    <recommendedName>
        <fullName evidence="3">Reverse transcriptase domain-containing protein</fullName>
    </recommendedName>
</protein>
<comment type="caution">
    <text evidence="2">The sequence shown here is derived from an EMBL/GenBank/DDBJ whole genome shotgun (WGS) entry which is preliminary data.</text>
</comment>
<reference evidence="2" key="1">
    <citation type="journal article" date="2019" name="Sci. Rep.">
        <title>Draft genome of Tanacetum cinerariifolium, the natural source of mosquito coil.</title>
        <authorList>
            <person name="Yamashiro T."/>
            <person name="Shiraishi A."/>
            <person name="Satake H."/>
            <person name="Nakayama K."/>
        </authorList>
    </citation>
    <scope>NUCLEOTIDE SEQUENCE</scope>
</reference>
<name>A0A699H5F1_TANCI</name>
<dbReference type="EMBL" id="BKCJ010115908">
    <property type="protein sequence ID" value="GEX56467.1"/>
    <property type="molecule type" value="Genomic_DNA"/>
</dbReference>
<feature type="region of interest" description="Disordered" evidence="1">
    <location>
        <begin position="366"/>
        <end position="403"/>
    </location>
</feature>